<dbReference type="CDD" id="cd00146">
    <property type="entry name" value="PKD"/>
    <property type="match status" value="1"/>
</dbReference>
<dbReference type="InterPro" id="IPR009057">
    <property type="entry name" value="Homeodomain-like_sf"/>
</dbReference>
<keyword evidence="5" id="KW-0804">Transcription</keyword>
<evidence type="ECO:0000313" key="10">
    <source>
        <dbReference type="EMBL" id="GGG89259.1"/>
    </source>
</evidence>
<dbReference type="Gene3D" id="2.60.40.10">
    <property type="entry name" value="Immunoglobulins"/>
    <property type="match status" value="1"/>
</dbReference>
<dbReference type="Gene3D" id="3.30.565.10">
    <property type="entry name" value="Histidine kinase-like ATPase, C-terminal domain"/>
    <property type="match status" value="1"/>
</dbReference>
<reference evidence="10" key="2">
    <citation type="submission" date="2020-09" db="EMBL/GenBank/DDBJ databases">
        <authorList>
            <person name="Sun Q."/>
            <person name="Zhou Y."/>
        </authorList>
    </citation>
    <scope>NUCLEOTIDE SEQUENCE</scope>
    <source>
        <strain evidence="10">CGMCC 1.12195</strain>
    </source>
</reference>
<dbReference type="Gene3D" id="1.10.10.60">
    <property type="entry name" value="Homeodomain-like"/>
    <property type="match status" value="1"/>
</dbReference>
<evidence type="ECO:0000256" key="6">
    <source>
        <dbReference type="PROSITE-ProRule" id="PRU00169"/>
    </source>
</evidence>
<evidence type="ECO:0000256" key="3">
    <source>
        <dbReference type="ARBA" id="ARBA00022553"/>
    </source>
</evidence>
<dbReference type="RefSeq" id="WP_188506318.1">
    <property type="nucleotide sequence ID" value="NZ_BMER01000002.1"/>
</dbReference>
<evidence type="ECO:0000259" key="9">
    <source>
        <dbReference type="PROSITE" id="PS50110"/>
    </source>
</evidence>
<dbReference type="SUPFAM" id="SSF101898">
    <property type="entry name" value="NHL repeat"/>
    <property type="match status" value="2"/>
</dbReference>
<comment type="caution">
    <text evidence="10">The sequence shown here is derived from an EMBL/GenBank/DDBJ whole genome shotgun (WGS) entry which is preliminary data.</text>
</comment>
<dbReference type="InterPro" id="IPR011047">
    <property type="entry name" value="Quinoprotein_ADH-like_sf"/>
</dbReference>
<accession>A0A917HT83</accession>
<dbReference type="PROSITE" id="PS50110">
    <property type="entry name" value="RESPONSE_REGULATORY"/>
    <property type="match status" value="1"/>
</dbReference>
<dbReference type="GO" id="GO:0043565">
    <property type="term" value="F:sequence-specific DNA binding"/>
    <property type="evidence" value="ECO:0007669"/>
    <property type="project" value="InterPro"/>
</dbReference>
<keyword evidence="11" id="KW-1185">Reference proteome</keyword>
<dbReference type="EC" id="2.7.13.3" evidence="2"/>
<proteinExistence type="predicted"/>
<dbReference type="InterPro" id="IPR003594">
    <property type="entry name" value="HATPase_dom"/>
</dbReference>
<dbReference type="SMART" id="SM00387">
    <property type="entry name" value="HATPase_c"/>
    <property type="match status" value="1"/>
</dbReference>
<dbReference type="Pfam" id="PF02518">
    <property type="entry name" value="HATPase_c"/>
    <property type="match status" value="1"/>
</dbReference>
<evidence type="ECO:0000256" key="1">
    <source>
        <dbReference type="ARBA" id="ARBA00000085"/>
    </source>
</evidence>
<dbReference type="InterPro" id="IPR001789">
    <property type="entry name" value="Sig_transdc_resp-reg_receiver"/>
</dbReference>
<dbReference type="GO" id="GO:0000155">
    <property type="term" value="F:phosphorelay sensor kinase activity"/>
    <property type="evidence" value="ECO:0007669"/>
    <property type="project" value="InterPro"/>
</dbReference>
<dbReference type="InterPro" id="IPR015943">
    <property type="entry name" value="WD40/YVTN_repeat-like_dom_sf"/>
</dbReference>
<dbReference type="Pfam" id="PF07495">
    <property type="entry name" value="Y_Y_Y"/>
    <property type="match status" value="1"/>
</dbReference>
<dbReference type="InterPro" id="IPR011110">
    <property type="entry name" value="Reg_prop"/>
</dbReference>
<gene>
    <name evidence="10" type="ORF">GCM10007415_24270</name>
</gene>
<dbReference type="InterPro" id="IPR036890">
    <property type="entry name" value="HATPase_C_sf"/>
</dbReference>
<dbReference type="Gene3D" id="2.130.10.10">
    <property type="entry name" value="YVTN repeat-like/Quinoprotein amine dehydrogenase"/>
    <property type="match status" value="2"/>
</dbReference>
<keyword evidence="10" id="KW-0418">Kinase</keyword>
<dbReference type="PANTHER" id="PTHR43547">
    <property type="entry name" value="TWO-COMPONENT HISTIDINE KINASE"/>
    <property type="match status" value="1"/>
</dbReference>
<feature type="domain" description="Histidine kinase" evidence="8">
    <location>
        <begin position="850"/>
        <end position="1066"/>
    </location>
</feature>
<sequence length="1356" mass="152505">MALLMFLSAILLSSVGKETARPAPLIPHHYTSQQGLIFDNVNSITQDRTGFIWIATEDGLSRFDGKNFHNIKYDAQSPQGLTGNYIAQLHTDARGNLWVTSRNGISKYDASSESFIHHELVTNRNSRFKSDVSSISRSANDLELWVSSNGLGFYRFHIASGDFQRYTTENLPGLGSNMVTRVFEDSNNQLWVGTQDNGVQVFTLQGSTLSPSEHLATLQDENRYSRVHHIYEDPANRVWVATDAGLLCYDLRTKSHRWFHASQLHLPSNRFLTVVADGSHQLYIGMQDGGVYRFNIIAGRPADLLPTPLVTDANYKKQLTERSVPALFVDRAGNLWAGTSGEGLFLSAKPKYNFTQFSQAYAWPGADHNIRYYGLAEDGEGNLFIGTDGHGLFKFDREDRFVKRYTMDGRNGSITDNAILYAYRDRENRLWFGTYNGGLLRYRPKSDDFEAYRFDAAQEGFAGGNDVRVVFEDHSGLLWIGTNGGGLNKLNETTGKFTRYLQANSNIPANDIRAVAEDGEGHLIIGTYGAGITFFDPQKEQFGLPHHEDLYERLGNEVIFALRVTADRKLWIATESMGLLVYDLASRRIIHLFDERNGLSSNTVLGIQFDGSANCWVSTNKGLSKIITQSETLFNYAHSSGIQSGIFNPNSTLFSQHRNQLFFGGTGGLTYFNPRTVTQHAFTSPVTLTGIDIFGQPLRVGQPAEYPILARALNETHAIRLNPSQSTFTINYSSLEYGHADELRFAYKLSGLDAEWNLVGNQRSATYRYLSPGEYTFSVGIENGGIVSENSIKSLNVIVLPPWYRTWWAYLSYLAILVFVFYHYRRYRRQKEQLKYELAIATIEHNFYTRLSHEFRSSLTLILNPVKDLLDSNPSPQLEPYVSTLHANTSRLLRLADQALSLRKDDLVSENISLDELDVVQLAREVMDCLTNQAAKKNIAITLHSDNDHVLIHSDREKLEIIVFNLLFNAVKFTDAGGVSVRIRSVHQDSLQIAVADTGCGIAAPVGLRLFEQYYHLSAADPHLPKGFGVGLWMVKSLVELLGGEITYESKQGHGTTFTIQLPLKPVVPPLKPAPQARPVLAADKLARKIMNAAKSSKILVVEDDLDLALYLKSIFEADHDVWITDNEPEALEIVAHEMPDIIACDITLANGNGLHFCQAVKQDSRWKHIPILLMTAAKGNEIQIDGIENGADDFLAKPFDKGILQAKVKALLQRGRHLRDYFFNHVTDVMGYQKIAAEDKVLLDKCITIIESHLDNDAFSVQVLASECGMTYATLSNRIKEINQQTPNILVRTVRLHKAAQLLLTTDATIYEVAYQVGIKDLKYFREQFFKLYRLNPSEFVRKYRKPFHETIHSN</sequence>
<evidence type="ECO:0000259" key="7">
    <source>
        <dbReference type="PROSITE" id="PS01124"/>
    </source>
</evidence>
<dbReference type="SUPFAM" id="SSF52172">
    <property type="entry name" value="CheY-like"/>
    <property type="match status" value="1"/>
</dbReference>
<dbReference type="InterPro" id="IPR018060">
    <property type="entry name" value="HTH_AraC"/>
</dbReference>
<dbReference type="SMART" id="SM00448">
    <property type="entry name" value="REC"/>
    <property type="match status" value="1"/>
</dbReference>
<dbReference type="PROSITE" id="PS50109">
    <property type="entry name" value="HIS_KIN"/>
    <property type="match status" value="1"/>
</dbReference>
<name>A0A917HT83_9SPHI</name>
<dbReference type="Gene3D" id="1.10.287.130">
    <property type="match status" value="1"/>
</dbReference>
<evidence type="ECO:0000256" key="4">
    <source>
        <dbReference type="ARBA" id="ARBA00023015"/>
    </source>
</evidence>
<dbReference type="Pfam" id="PF07494">
    <property type="entry name" value="Reg_prop"/>
    <property type="match status" value="4"/>
</dbReference>
<dbReference type="PANTHER" id="PTHR43547:SF2">
    <property type="entry name" value="HYBRID SIGNAL TRANSDUCTION HISTIDINE KINASE C"/>
    <property type="match status" value="1"/>
</dbReference>
<dbReference type="PROSITE" id="PS01124">
    <property type="entry name" value="HTH_ARAC_FAMILY_2"/>
    <property type="match status" value="1"/>
</dbReference>
<evidence type="ECO:0000256" key="2">
    <source>
        <dbReference type="ARBA" id="ARBA00012438"/>
    </source>
</evidence>
<dbReference type="SUPFAM" id="SSF46689">
    <property type="entry name" value="Homeodomain-like"/>
    <property type="match status" value="1"/>
</dbReference>
<dbReference type="InterPro" id="IPR004358">
    <property type="entry name" value="Sig_transdc_His_kin-like_C"/>
</dbReference>
<dbReference type="SUPFAM" id="SSF55874">
    <property type="entry name" value="ATPase domain of HSP90 chaperone/DNA topoisomerase II/histidine kinase"/>
    <property type="match status" value="1"/>
</dbReference>
<keyword evidence="10" id="KW-0808">Transferase</keyword>
<evidence type="ECO:0000256" key="5">
    <source>
        <dbReference type="ARBA" id="ARBA00023163"/>
    </source>
</evidence>
<dbReference type="Gene3D" id="3.40.50.2300">
    <property type="match status" value="1"/>
</dbReference>
<organism evidence="10 11">
    <name type="scientific">Parapedobacter pyrenivorans</name>
    <dbReference type="NCBI Taxonomy" id="1305674"/>
    <lineage>
        <taxon>Bacteria</taxon>
        <taxon>Pseudomonadati</taxon>
        <taxon>Bacteroidota</taxon>
        <taxon>Sphingobacteriia</taxon>
        <taxon>Sphingobacteriales</taxon>
        <taxon>Sphingobacteriaceae</taxon>
        <taxon>Parapedobacter</taxon>
    </lineage>
</organism>
<dbReference type="GO" id="GO:0003700">
    <property type="term" value="F:DNA-binding transcription factor activity"/>
    <property type="evidence" value="ECO:0007669"/>
    <property type="project" value="InterPro"/>
</dbReference>
<feature type="modified residue" description="4-aspartylphosphate" evidence="6">
    <location>
        <position position="1146"/>
    </location>
</feature>
<dbReference type="InterPro" id="IPR003661">
    <property type="entry name" value="HisK_dim/P_dom"/>
</dbReference>
<protein>
    <recommendedName>
        <fullName evidence="2">histidine kinase</fullName>
        <ecNumber evidence="2">2.7.13.3</ecNumber>
    </recommendedName>
</protein>
<dbReference type="SUPFAM" id="SSF50998">
    <property type="entry name" value="Quinoprotein alcohol dehydrogenase-like"/>
    <property type="match status" value="1"/>
</dbReference>
<feature type="domain" description="HTH araC/xylS-type" evidence="7">
    <location>
        <begin position="1245"/>
        <end position="1344"/>
    </location>
</feature>
<dbReference type="Proteomes" id="UP000660862">
    <property type="component" value="Unassembled WGS sequence"/>
</dbReference>
<dbReference type="InterPro" id="IPR036097">
    <property type="entry name" value="HisK_dim/P_sf"/>
</dbReference>
<dbReference type="InterPro" id="IPR005467">
    <property type="entry name" value="His_kinase_dom"/>
</dbReference>
<dbReference type="InterPro" id="IPR011123">
    <property type="entry name" value="Y_Y_Y"/>
</dbReference>
<keyword evidence="4" id="KW-0805">Transcription regulation</keyword>
<dbReference type="InterPro" id="IPR011006">
    <property type="entry name" value="CheY-like_superfamily"/>
</dbReference>
<keyword evidence="3 6" id="KW-0597">Phosphoprotein</keyword>
<dbReference type="SMART" id="SM00342">
    <property type="entry name" value="HTH_ARAC"/>
    <property type="match status" value="1"/>
</dbReference>
<dbReference type="Pfam" id="PF12833">
    <property type="entry name" value="HTH_18"/>
    <property type="match status" value="1"/>
</dbReference>
<dbReference type="CDD" id="cd00156">
    <property type="entry name" value="REC"/>
    <property type="match status" value="1"/>
</dbReference>
<dbReference type="SUPFAM" id="SSF47384">
    <property type="entry name" value="Homodimeric domain of signal transducing histidine kinase"/>
    <property type="match status" value="1"/>
</dbReference>
<reference evidence="10" key="1">
    <citation type="journal article" date="2014" name="Int. J. Syst. Evol. Microbiol.">
        <title>Complete genome sequence of Corynebacterium casei LMG S-19264T (=DSM 44701T), isolated from a smear-ripened cheese.</title>
        <authorList>
            <consortium name="US DOE Joint Genome Institute (JGI-PGF)"/>
            <person name="Walter F."/>
            <person name="Albersmeier A."/>
            <person name="Kalinowski J."/>
            <person name="Ruckert C."/>
        </authorList>
    </citation>
    <scope>NUCLEOTIDE SEQUENCE</scope>
    <source>
        <strain evidence="10">CGMCC 1.12195</strain>
    </source>
</reference>
<evidence type="ECO:0000313" key="11">
    <source>
        <dbReference type="Proteomes" id="UP000660862"/>
    </source>
</evidence>
<evidence type="ECO:0000259" key="8">
    <source>
        <dbReference type="PROSITE" id="PS50109"/>
    </source>
</evidence>
<feature type="domain" description="Response regulatory" evidence="9">
    <location>
        <begin position="1098"/>
        <end position="1213"/>
    </location>
</feature>
<dbReference type="Pfam" id="PF00072">
    <property type="entry name" value="Response_reg"/>
    <property type="match status" value="1"/>
</dbReference>
<dbReference type="InterPro" id="IPR013783">
    <property type="entry name" value="Ig-like_fold"/>
</dbReference>
<dbReference type="EMBL" id="BMER01000002">
    <property type="protein sequence ID" value="GGG89259.1"/>
    <property type="molecule type" value="Genomic_DNA"/>
</dbReference>
<comment type="catalytic activity">
    <reaction evidence="1">
        <text>ATP + protein L-histidine = ADP + protein N-phospho-L-histidine.</text>
        <dbReference type="EC" id="2.7.13.3"/>
    </reaction>
</comment>
<dbReference type="CDD" id="cd00082">
    <property type="entry name" value="HisKA"/>
    <property type="match status" value="1"/>
</dbReference>
<dbReference type="PRINTS" id="PR00344">
    <property type="entry name" value="BCTRLSENSOR"/>
</dbReference>